<dbReference type="PROSITE" id="PS00061">
    <property type="entry name" value="ADH_SHORT"/>
    <property type="match status" value="1"/>
</dbReference>
<protein>
    <submittedName>
        <fullName evidence="3">NAD(P)-dependent dehydrogenase (Short-subunit alcohol dehydrogenase family)</fullName>
    </submittedName>
</protein>
<dbReference type="PANTHER" id="PTHR42879">
    <property type="entry name" value="3-OXOACYL-(ACYL-CARRIER-PROTEIN) REDUCTASE"/>
    <property type="match status" value="1"/>
</dbReference>
<dbReference type="SUPFAM" id="SSF51735">
    <property type="entry name" value="NAD(P)-binding Rossmann-fold domains"/>
    <property type="match status" value="1"/>
</dbReference>
<dbReference type="CDD" id="cd05233">
    <property type="entry name" value="SDR_c"/>
    <property type="match status" value="1"/>
</dbReference>
<reference evidence="3 4" key="1">
    <citation type="submission" date="2023-07" db="EMBL/GenBank/DDBJ databases">
        <title>Sequencing the genomes of 1000 actinobacteria strains.</title>
        <authorList>
            <person name="Klenk H.-P."/>
        </authorList>
    </citation>
    <scope>NUCLEOTIDE SEQUENCE [LARGE SCALE GENOMIC DNA]</scope>
    <source>
        <strain evidence="3 4">DSM 14555</strain>
    </source>
</reference>
<dbReference type="RefSeq" id="WP_309800508.1">
    <property type="nucleotide sequence ID" value="NZ_BAAAHY010000006.1"/>
</dbReference>
<dbReference type="Pfam" id="PF13561">
    <property type="entry name" value="adh_short_C2"/>
    <property type="match status" value="1"/>
</dbReference>
<comment type="similarity">
    <text evidence="1">Belongs to the short-chain dehydrogenases/reductases (SDR) family.</text>
</comment>
<organism evidence="3 4">
    <name type="scientific">Arthrobacter russicus</name>
    <dbReference type="NCBI Taxonomy" id="172040"/>
    <lineage>
        <taxon>Bacteria</taxon>
        <taxon>Bacillati</taxon>
        <taxon>Actinomycetota</taxon>
        <taxon>Actinomycetes</taxon>
        <taxon>Micrococcales</taxon>
        <taxon>Micrococcaceae</taxon>
        <taxon>Arthrobacter</taxon>
    </lineage>
</organism>
<evidence type="ECO:0000256" key="1">
    <source>
        <dbReference type="ARBA" id="ARBA00006484"/>
    </source>
</evidence>
<gene>
    <name evidence="3" type="ORF">JOE69_003242</name>
</gene>
<dbReference type="InterPro" id="IPR002347">
    <property type="entry name" value="SDR_fam"/>
</dbReference>
<dbReference type="Gene3D" id="3.40.50.720">
    <property type="entry name" value="NAD(P)-binding Rossmann-like Domain"/>
    <property type="match status" value="1"/>
</dbReference>
<dbReference type="InterPro" id="IPR057326">
    <property type="entry name" value="KR_dom"/>
</dbReference>
<comment type="caution">
    <text evidence="3">The sequence shown here is derived from an EMBL/GenBank/DDBJ whole genome shotgun (WGS) entry which is preliminary data.</text>
</comment>
<evidence type="ECO:0000259" key="2">
    <source>
        <dbReference type="SMART" id="SM00822"/>
    </source>
</evidence>
<dbReference type="InterPro" id="IPR036291">
    <property type="entry name" value="NAD(P)-bd_dom_sf"/>
</dbReference>
<dbReference type="InterPro" id="IPR020904">
    <property type="entry name" value="Sc_DH/Rdtase_CS"/>
</dbReference>
<dbReference type="EMBL" id="JAVDQF010000001">
    <property type="protein sequence ID" value="MDR6271004.1"/>
    <property type="molecule type" value="Genomic_DNA"/>
</dbReference>
<dbReference type="InterPro" id="IPR050259">
    <property type="entry name" value="SDR"/>
</dbReference>
<name>A0ABU1JFV7_9MICC</name>
<sequence length="276" mass="27526">MSEIASVAPPVAGRHAGKVALVTGGGTGIGAATAARLAAEGARVVVTGRRSEPLKAVAGQISGRAIVADMSDPAQVKATVQQLIAEFGQLDLVVANAGAPSVSAVADTSDESWRASMAANLDTAFFTLRETLPALLQSRGSAVLVSSTLGLSAGPKVAEYTTAKHAVIGLAKSAARDYSGAGVRVNTVCPGWVRTAMSEAGMAQLAALTGLPGVAEAYAKVTEQVPIGRAADPAEIASIISFLGSAEASYVTGATIAVDGGADIVDLPTLPMTGVF</sequence>
<dbReference type="PANTHER" id="PTHR42879:SF2">
    <property type="entry name" value="3-OXOACYL-[ACYL-CARRIER-PROTEIN] REDUCTASE FABG"/>
    <property type="match status" value="1"/>
</dbReference>
<accession>A0ABU1JFV7</accession>
<dbReference type="Proteomes" id="UP001185069">
    <property type="component" value="Unassembled WGS sequence"/>
</dbReference>
<dbReference type="PRINTS" id="PR00080">
    <property type="entry name" value="SDRFAMILY"/>
</dbReference>
<evidence type="ECO:0000313" key="4">
    <source>
        <dbReference type="Proteomes" id="UP001185069"/>
    </source>
</evidence>
<dbReference type="SMART" id="SM00822">
    <property type="entry name" value="PKS_KR"/>
    <property type="match status" value="1"/>
</dbReference>
<dbReference type="PRINTS" id="PR00081">
    <property type="entry name" value="GDHRDH"/>
</dbReference>
<keyword evidence="4" id="KW-1185">Reference proteome</keyword>
<feature type="domain" description="Ketoreductase" evidence="2">
    <location>
        <begin position="18"/>
        <end position="236"/>
    </location>
</feature>
<evidence type="ECO:0000313" key="3">
    <source>
        <dbReference type="EMBL" id="MDR6271004.1"/>
    </source>
</evidence>
<proteinExistence type="inferred from homology"/>